<proteinExistence type="predicted"/>
<dbReference type="EMBL" id="FXTY01000032">
    <property type="protein sequence ID" value="SMP37305.1"/>
    <property type="molecule type" value="Genomic_DNA"/>
</dbReference>
<evidence type="ECO:0000313" key="2">
    <source>
        <dbReference type="EMBL" id="SMP37305.1"/>
    </source>
</evidence>
<evidence type="ECO:0000313" key="3">
    <source>
        <dbReference type="Proteomes" id="UP001157961"/>
    </source>
</evidence>
<sequence length="94" mass="10135">DSVANITGAGASAGIAVALDAELGDLRWADADTDFVWITADNMSVEMDANTCFEFSQAAMAHKRSHIFAARALKDLDELPADWRADTHWPPVST</sequence>
<dbReference type="Proteomes" id="UP001157961">
    <property type="component" value="Unassembled WGS sequence"/>
</dbReference>
<dbReference type="RefSeq" id="WP_283428137.1">
    <property type="nucleotide sequence ID" value="NZ_FXTY01000032.1"/>
</dbReference>
<organism evidence="2 3">
    <name type="scientific">Shimia sagamensis</name>
    <dbReference type="NCBI Taxonomy" id="1566352"/>
    <lineage>
        <taxon>Bacteria</taxon>
        <taxon>Pseudomonadati</taxon>
        <taxon>Pseudomonadota</taxon>
        <taxon>Alphaproteobacteria</taxon>
        <taxon>Rhodobacterales</taxon>
        <taxon>Roseobacteraceae</taxon>
    </lineage>
</organism>
<feature type="domain" description="DUF4376" evidence="1">
    <location>
        <begin position="3"/>
        <end position="75"/>
    </location>
</feature>
<feature type="non-terminal residue" evidence="2">
    <location>
        <position position="1"/>
    </location>
</feature>
<dbReference type="Pfam" id="PF14301">
    <property type="entry name" value="DUF4376"/>
    <property type="match status" value="1"/>
</dbReference>
<gene>
    <name evidence="2" type="ORF">SAMN06265373_1323</name>
</gene>
<accession>A0ABY1PQ48</accession>
<protein>
    <recommendedName>
        <fullName evidence="1">DUF4376 domain-containing protein</fullName>
    </recommendedName>
</protein>
<reference evidence="2 3" key="1">
    <citation type="submission" date="2017-05" db="EMBL/GenBank/DDBJ databases">
        <authorList>
            <person name="Varghese N."/>
            <person name="Submissions S."/>
        </authorList>
    </citation>
    <scope>NUCLEOTIDE SEQUENCE [LARGE SCALE GENOMIC DNA]</scope>
    <source>
        <strain evidence="2 3">DSM 29734</strain>
    </source>
</reference>
<name>A0ABY1PQ48_9RHOB</name>
<evidence type="ECO:0000259" key="1">
    <source>
        <dbReference type="Pfam" id="PF14301"/>
    </source>
</evidence>
<comment type="caution">
    <text evidence="2">The sequence shown here is derived from an EMBL/GenBank/DDBJ whole genome shotgun (WGS) entry which is preliminary data.</text>
</comment>
<keyword evidence="3" id="KW-1185">Reference proteome</keyword>
<dbReference type="InterPro" id="IPR025484">
    <property type="entry name" value="DUF4376"/>
</dbReference>